<keyword evidence="10 13" id="KW-0143">Chaperone</keyword>
<evidence type="ECO:0000256" key="12">
    <source>
        <dbReference type="ARBA" id="ARBA00033342"/>
    </source>
</evidence>
<feature type="domain" description="Membrane insertase YidC N-terminal" evidence="16">
    <location>
        <begin position="89"/>
        <end position="348"/>
    </location>
</feature>
<keyword evidence="7 13" id="KW-0653">Protein transport</keyword>
<dbReference type="STRING" id="1028.SAMN05661096_00777"/>
<feature type="transmembrane region" description="Helical" evidence="13">
    <location>
        <begin position="495"/>
        <end position="512"/>
    </location>
</feature>
<feature type="transmembrane region" description="Helical" evidence="13">
    <location>
        <begin position="7"/>
        <end position="24"/>
    </location>
</feature>
<dbReference type="AlphaFoldDB" id="A0A1X7ILS4"/>
<organism evidence="17 18">
    <name type="scientific">Marivirga sericea</name>
    <dbReference type="NCBI Taxonomy" id="1028"/>
    <lineage>
        <taxon>Bacteria</taxon>
        <taxon>Pseudomonadati</taxon>
        <taxon>Bacteroidota</taxon>
        <taxon>Cytophagia</taxon>
        <taxon>Cytophagales</taxon>
        <taxon>Marivirgaceae</taxon>
        <taxon>Marivirga</taxon>
    </lineage>
</organism>
<comment type="similarity">
    <text evidence="2 13">Belongs to the OXA1/ALB3/YidC family. Type 1 subfamily.</text>
</comment>
<dbReference type="PANTHER" id="PTHR12428:SF65">
    <property type="entry name" value="CYTOCHROME C OXIDASE ASSEMBLY PROTEIN COX18, MITOCHONDRIAL"/>
    <property type="match status" value="1"/>
</dbReference>
<feature type="transmembrane region" description="Helical" evidence="13">
    <location>
        <begin position="372"/>
        <end position="392"/>
    </location>
</feature>
<dbReference type="InterPro" id="IPR028053">
    <property type="entry name" value="Membr_insert_YidC_N"/>
</dbReference>
<dbReference type="OrthoDB" id="9780552at2"/>
<evidence type="ECO:0000256" key="9">
    <source>
        <dbReference type="ARBA" id="ARBA00023136"/>
    </source>
</evidence>
<comment type="subcellular location">
    <subcellularLocation>
        <location evidence="1">Cell inner membrane</location>
        <topology evidence="1">Multi-pass membrane protein</topology>
    </subcellularLocation>
    <subcellularLocation>
        <location evidence="13">Cell membrane</location>
        <topology evidence="13">Multi-pass membrane protein</topology>
    </subcellularLocation>
</comment>
<feature type="transmembrane region" description="Helical" evidence="13">
    <location>
        <begin position="532"/>
        <end position="557"/>
    </location>
</feature>
<dbReference type="RefSeq" id="WP_085515756.1">
    <property type="nucleotide sequence ID" value="NZ_FXAW01000001.1"/>
</dbReference>
<sequence length="618" mass="70595">MDKNQATGLILISILMIAYFWFFADTPQQPENIESNQVEQNDQQSQEPISSSNTESTTAIENDSSLNQAIVNQYGAFAGIAKGESKISTFNTETLAIQFDSKGGRVKSVQLKEFETFDGQPLIITNQEDEEKELLFNTASGEVNLFDLYFEMQGSPTRTLSNGDTIQVKFVAQLAPNKSIEQIYTLSGNQYQVGYSLAFNGFTNEILGDQLTLRWNKKMRKFEKDLAQSRTKVTMNYYSEEEGMDGLSERSDEDSEEIAAPVKWFSFKQNFFMEALITDIPMKRAEFATDVEDLSDEYVKRGKAKVEIPLAEVTNKAGEFKYYFGPNNYKTLQKVAPDFEENVYLGWFPISLVNKYVIINVFYVLEKYISSYGLIIIILVFLIKLALSPLSYKSYVSMAKTKVLKPQLDEIKEKHGGDMQKAQADQMDLYRKVGVNPLSGCIPLLLQMPILFAMFYFFPSSIELRQESFLWASDLSTYDSVLSLPFEIPFYGDHVSLFTILMTLSTLLITWSQGQVSSVQGPMKNIQYFMPVIFMFVLNSFPAALSFYYLIANLITFGQQTLIRRMIDEDKIIAILEENKKKNANKKTSKFQQRLQEAMKASEEAKKEKDKKNKKKKK</sequence>
<feature type="transmembrane region" description="Helical" evidence="13">
    <location>
        <begin position="344"/>
        <end position="365"/>
    </location>
</feature>
<dbReference type="InterPro" id="IPR047196">
    <property type="entry name" value="YidC_ALB_C"/>
</dbReference>
<evidence type="ECO:0000256" key="4">
    <source>
        <dbReference type="ARBA" id="ARBA00022448"/>
    </source>
</evidence>
<evidence type="ECO:0000256" key="1">
    <source>
        <dbReference type="ARBA" id="ARBA00004429"/>
    </source>
</evidence>
<dbReference type="CDD" id="cd19961">
    <property type="entry name" value="EcYidC-like_peri"/>
    <property type="match status" value="1"/>
</dbReference>
<evidence type="ECO:0000259" key="15">
    <source>
        <dbReference type="Pfam" id="PF02096"/>
    </source>
</evidence>
<feature type="domain" description="Membrane insertase YidC/Oxa/ALB C-terminal" evidence="15">
    <location>
        <begin position="372"/>
        <end position="565"/>
    </location>
</feature>
<evidence type="ECO:0000256" key="10">
    <source>
        <dbReference type="ARBA" id="ARBA00023186"/>
    </source>
</evidence>
<evidence type="ECO:0000256" key="11">
    <source>
        <dbReference type="ARBA" id="ARBA00033245"/>
    </source>
</evidence>
<protein>
    <recommendedName>
        <fullName evidence="3 13">Membrane protein insertase YidC</fullName>
    </recommendedName>
    <alternativeName>
        <fullName evidence="12 13">Foldase YidC</fullName>
    </alternativeName>
    <alternativeName>
        <fullName evidence="11 13">Membrane integrase YidC</fullName>
    </alternativeName>
    <alternativeName>
        <fullName evidence="13">Membrane protein YidC</fullName>
    </alternativeName>
</protein>
<dbReference type="NCBIfam" id="TIGR03592">
    <property type="entry name" value="yidC_oxa1_cterm"/>
    <property type="match status" value="1"/>
</dbReference>
<evidence type="ECO:0000256" key="13">
    <source>
        <dbReference type="HAMAP-Rule" id="MF_01810"/>
    </source>
</evidence>
<feature type="region of interest" description="Disordered" evidence="14">
    <location>
        <begin position="584"/>
        <end position="618"/>
    </location>
</feature>
<evidence type="ECO:0000256" key="2">
    <source>
        <dbReference type="ARBA" id="ARBA00010527"/>
    </source>
</evidence>
<keyword evidence="6 13" id="KW-0812">Transmembrane</keyword>
<dbReference type="NCBIfam" id="NF002356">
    <property type="entry name" value="PRK01318.2-3"/>
    <property type="match status" value="1"/>
</dbReference>
<dbReference type="InterPro" id="IPR028055">
    <property type="entry name" value="YidC/Oxa/ALB_C"/>
</dbReference>
<dbReference type="GO" id="GO:0005886">
    <property type="term" value="C:plasma membrane"/>
    <property type="evidence" value="ECO:0007669"/>
    <property type="project" value="UniProtKB-SubCell"/>
</dbReference>
<comment type="subunit">
    <text evidence="13">Interacts with the Sec translocase complex via SecD. Specifically interacts with transmembrane segments of nascent integral membrane proteins during membrane integration.</text>
</comment>
<keyword evidence="5 13" id="KW-1003">Cell membrane</keyword>
<keyword evidence="8 13" id="KW-1133">Transmembrane helix</keyword>
<evidence type="ECO:0000313" key="18">
    <source>
        <dbReference type="Proteomes" id="UP000193804"/>
    </source>
</evidence>
<dbReference type="Pfam" id="PF14849">
    <property type="entry name" value="YidC_periplas"/>
    <property type="match status" value="1"/>
</dbReference>
<evidence type="ECO:0000256" key="6">
    <source>
        <dbReference type="ARBA" id="ARBA00022692"/>
    </source>
</evidence>
<comment type="function">
    <text evidence="13">Required for the insertion and/or proper folding and/or complex formation of integral membrane proteins into the membrane. Involved in integration of membrane proteins that insert both dependently and independently of the Sec translocase complex, as well as at least some lipoproteins. Aids folding of multispanning membrane proteins.</text>
</comment>
<dbReference type="Proteomes" id="UP000193804">
    <property type="component" value="Unassembled WGS sequence"/>
</dbReference>
<feature type="compositionally biased region" description="Basic and acidic residues" evidence="14">
    <location>
        <begin position="600"/>
        <end position="611"/>
    </location>
</feature>
<dbReference type="GO" id="GO:0015031">
    <property type="term" value="P:protein transport"/>
    <property type="evidence" value="ECO:0007669"/>
    <property type="project" value="UniProtKB-KW"/>
</dbReference>
<dbReference type="Pfam" id="PF02096">
    <property type="entry name" value="60KD_IMP"/>
    <property type="match status" value="1"/>
</dbReference>
<dbReference type="GO" id="GO:0051205">
    <property type="term" value="P:protein insertion into membrane"/>
    <property type="evidence" value="ECO:0007669"/>
    <property type="project" value="TreeGrafter"/>
</dbReference>
<dbReference type="PRINTS" id="PR00701">
    <property type="entry name" value="60KDINNERMP"/>
</dbReference>
<evidence type="ECO:0000259" key="16">
    <source>
        <dbReference type="Pfam" id="PF14849"/>
    </source>
</evidence>
<evidence type="ECO:0000256" key="8">
    <source>
        <dbReference type="ARBA" id="ARBA00022989"/>
    </source>
</evidence>
<accession>A0A1X7ILS4</accession>
<dbReference type="EMBL" id="FXAW01000001">
    <property type="protein sequence ID" value="SMG15512.1"/>
    <property type="molecule type" value="Genomic_DNA"/>
</dbReference>
<keyword evidence="18" id="KW-1185">Reference proteome</keyword>
<dbReference type="CDD" id="cd20070">
    <property type="entry name" value="5TM_YidC_Alb3"/>
    <property type="match status" value="1"/>
</dbReference>
<feature type="region of interest" description="Disordered" evidence="14">
    <location>
        <begin position="36"/>
        <end position="59"/>
    </location>
</feature>
<dbReference type="InterPro" id="IPR038221">
    <property type="entry name" value="YidC_periplasmic_sf"/>
</dbReference>
<dbReference type="HAMAP" id="MF_01810">
    <property type="entry name" value="YidC_type1"/>
    <property type="match status" value="1"/>
</dbReference>
<proteinExistence type="inferred from homology"/>
<dbReference type="NCBIfam" id="TIGR03593">
    <property type="entry name" value="yidC_nterm"/>
    <property type="match status" value="1"/>
</dbReference>
<reference evidence="18" key="1">
    <citation type="submission" date="2017-04" db="EMBL/GenBank/DDBJ databases">
        <authorList>
            <person name="Varghese N."/>
            <person name="Submissions S."/>
        </authorList>
    </citation>
    <scope>NUCLEOTIDE SEQUENCE [LARGE SCALE GENOMIC DNA]</scope>
    <source>
        <strain evidence="18">DSM 4125</strain>
    </source>
</reference>
<dbReference type="InterPro" id="IPR001708">
    <property type="entry name" value="YidC/ALB3/OXA1/COX18"/>
</dbReference>
<evidence type="ECO:0000256" key="3">
    <source>
        <dbReference type="ARBA" id="ARBA00015325"/>
    </source>
</evidence>
<dbReference type="PANTHER" id="PTHR12428">
    <property type="entry name" value="OXA1"/>
    <property type="match status" value="1"/>
</dbReference>
<evidence type="ECO:0000256" key="7">
    <source>
        <dbReference type="ARBA" id="ARBA00022927"/>
    </source>
</evidence>
<gene>
    <name evidence="13" type="primary">yidC</name>
    <name evidence="17" type="ORF">SAMN05661096_00777</name>
</gene>
<feature type="transmembrane region" description="Helical" evidence="13">
    <location>
        <begin position="437"/>
        <end position="458"/>
    </location>
</feature>
<dbReference type="Gene3D" id="2.70.98.90">
    <property type="match status" value="1"/>
</dbReference>
<keyword evidence="4 13" id="KW-0813">Transport</keyword>
<keyword evidence="9 13" id="KW-0472">Membrane</keyword>
<dbReference type="InterPro" id="IPR019998">
    <property type="entry name" value="Membr_insert_YidC"/>
</dbReference>
<evidence type="ECO:0000256" key="5">
    <source>
        <dbReference type="ARBA" id="ARBA00022475"/>
    </source>
</evidence>
<evidence type="ECO:0000313" key="17">
    <source>
        <dbReference type="EMBL" id="SMG15512.1"/>
    </source>
</evidence>
<name>A0A1X7ILS4_9BACT</name>
<evidence type="ECO:0000256" key="14">
    <source>
        <dbReference type="SAM" id="MobiDB-lite"/>
    </source>
</evidence>
<dbReference type="GO" id="GO:0032977">
    <property type="term" value="F:membrane insertase activity"/>
    <property type="evidence" value="ECO:0007669"/>
    <property type="project" value="InterPro"/>
</dbReference>